<dbReference type="EMBL" id="JBBMFA010000091">
    <property type="protein sequence ID" value="MEQ2520506.1"/>
    <property type="molecule type" value="Genomic_DNA"/>
</dbReference>
<gene>
    <name evidence="3" type="primary">yidD</name>
    <name evidence="3" type="ORF">WMO24_08690</name>
</gene>
<evidence type="ECO:0000313" key="3">
    <source>
        <dbReference type="EMBL" id="MEQ2520506.1"/>
    </source>
</evidence>
<protein>
    <recommendedName>
        <fullName evidence="2">Putative membrane protein insertion efficiency factor</fullName>
    </recommendedName>
</protein>
<evidence type="ECO:0000256" key="2">
    <source>
        <dbReference type="HAMAP-Rule" id="MF_00386"/>
    </source>
</evidence>
<dbReference type="InterPro" id="IPR002696">
    <property type="entry name" value="Membr_insert_effic_factor_YidD"/>
</dbReference>
<dbReference type="HAMAP" id="MF_00386">
    <property type="entry name" value="UPF0161_YidD"/>
    <property type="match status" value="1"/>
</dbReference>
<comment type="similarity">
    <text evidence="2">Belongs to the UPF0161 family.</text>
</comment>
<dbReference type="PANTHER" id="PTHR33383">
    <property type="entry name" value="MEMBRANE PROTEIN INSERTION EFFICIENCY FACTOR-RELATED"/>
    <property type="match status" value="1"/>
</dbReference>
<dbReference type="PANTHER" id="PTHR33383:SF1">
    <property type="entry name" value="MEMBRANE PROTEIN INSERTION EFFICIENCY FACTOR-RELATED"/>
    <property type="match status" value="1"/>
</dbReference>
<proteinExistence type="inferred from homology"/>
<keyword evidence="2" id="KW-1003">Cell membrane</keyword>
<keyword evidence="1 2" id="KW-0472">Membrane</keyword>
<name>A0ABV1GF76_9FIRM</name>
<organism evidence="3 4">
    <name type="scientific">Ruthenibacterium intestinale</name>
    <dbReference type="NCBI Taxonomy" id="3133163"/>
    <lineage>
        <taxon>Bacteria</taxon>
        <taxon>Bacillati</taxon>
        <taxon>Bacillota</taxon>
        <taxon>Clostridia</taxon>
        <taxon>Eubacteriales</taxon>
        <taxon>Oscillospiraceae</taxon>
        <taxon>Ruthenibacterium</taxon>
    </lineage>
</organism>
<evidence type="ECO:0000313" key="4">
    <source>
        <dbReference type="Proteomes" id="UP001477672"/>
    </source>
</evidence>
<evidence type="ECO:0000256" key="1">
    <source>
        <dbReference type="ARBA" id="ARBA00023136"/>
    </source>
</evidence>
<comment type="subcellular location">
    <subcellularLocation>
        <location evidence="2">Cell membrane</location>
        <topology evidence="2">Peripheral membrane protein</topology>
        <orientation evidence="2">Cytoplasmic side</orientation>
    </subcellularLocation>
</comment>
<dbReference type="Pfam" id="PF01809">
    <property type="entry name" value="YidD"/>
    <property type="match status" value="1"/>
</dbReference>
<sequence>MRVWIRRLFILPIKGYKKFISPLLGNNCRFYPTCSEYMMQAIEIHGVIKGILLGTWRILRCNPLCKGGIDPVPPKGKWKNG</sequence>
<comment type="function">
    <text evidence="2">Could be involved in insertion of integral membrane proteins into the membrane.</text>
</comment>
<comment type="caution">
    <text evidence="3">The sequence shown here is derived from an EMBL/GenBank/DDBJ whole genome shotgun (WGS) entry which is preliminary data.</text>
</comment>
<reference evidence="3 4" key="1">
    <citation type="submission" date="2024-03" db="EMBL/GenBank/DDBJ databases">
        <title>Human intestinal bacterial collection.</title>
        <authorList>
            <person name="Pauvert C."/>
            <person name="Hitch T.C.A."/>
            <person name="Clavel T."/>
        </authorList>
    </citation>
    <scope>NUCLEOTIDE SEQUENCE [LARGE SCALE GENOMIC DNA]</scope>
    <source>
        <strain evidence="3 4">CLA-JM-H11</strain>
    </source>
</reference>
<dbReference type="SMART" id="SM01234">
    <property type="entry name" value="Haemolytic"/>
    <property type="match status" value="1"/>
</dbReference>
<dbReference type="Proteomes" id="UP001477672">
    <property type="component" value="Unassembled WGS sequence"/>
</dbReference>
<keyword evidence="4" id="KW-1185">Reference proteome</keyword>
<dbReference type="RefSeq" id="WP_349216008.1">
    <property type="nucleotide sequence ID" value="NZ_JBBMFA010000091.1"/>
</dbReference>
<dbReference type="NCBIfam" id="TIGR00278">
    <property type="entry name" value="membrane protein insertion efficiency factor YidD"/>
    <property type="match status" value="1"/>
</dbReference>
<accession>A0ABV1GF76</accession>